<dbReference type="AlphaFoldDB" id="A0A4W4EFD1"/>
<dbReference type="InterPro" id="IPR028015">
    <property type="entry name" value="CCDC84-like"/>
</dbReference>
<dbReference type="Ensembl" id="ENSEEET00000009809.2">
    <property type="protein sequence ID" value="ENSEEEP00000009691.2"/>
    <property type="gene ID" value="ENSEEEG00000004942.2"/>
</dbReference>
<dbReference type="Pfam" id="PF14968">
    <property type="entry name" value="CCDC84"/>
    <property type="match status" value="1"/>
</dbReference>
<dbReference type="STRING" id="8005.ENSEEEP00000009691"/>
<evidence type="ECO:0000313" key="4">
    <source>
        <dbReference type="Proteomes" id="UP000314983"/>
    </source>
</evidence>
<keyword evidence="4" id="KW-1185">Reference proteome</keyword>
<dbReference type="Proteomes" id="UP000314983">
    <property type="component" value="Chromosome 6"/>
</dbReference>
<accession>A0A4W4EFD1</accession>
<protein>
    <recommendedName>
        <fullName evidence="5">Coiled-coil domain containing 84</fullName>
    </recommendedName>
</protein>
<proteinExistence type="predicted"/>
<keyword evidence="1" id="KW-0175">Coiled coil</keyword>
<dbReference type="OMA" id="MIQDEYT"/>
<reference evidence="3" key="5">
    <citation type="submission" date="2025-09" db="UniProtKB">
        <authorList>
            <consortium name="Ensembl"/>
        </authorList>
    </citation>
    <scope>IDENTIFICATION</scope>
</reference>
<dbReference type="GeneTree" id="ENSGT00390000007799"/>
<name>A0A4W4EFD1_ELEEL</name>
<evidence type="ECO:0000256" key="2">
    <source>
        <dbReference type="SAM" id="MobiDB-lite"/>
    </source>
</evidence>
<reference evidence="4" key="2">
    <citation type="journal article" date="2017" name="Sci. Adv.">
        <title>A tail of two voltages: Proteomic comparison of the three electric organs of the electric eel.</title>
        <authorList>
            <person name="Traeger L.L."/>
            <person name="Sabat G."/>
            <person name="Barrett-Wilt G.A."/>
            <person name="Wells G.B."/>
            <person name="Sussman M.R."/>
        </authorList>
    </citation>
    <scope>NUCLEOTIDE SEQUENCE [LARGE SCALE GENOMIC DNA]</scope>
</reference>
<reference evidence="4" key="1">
    <citation type="journal article" date="2014" name="Science">
        <title>Nonhuman genetics. Genomic basis for the convergent evolution of electric organs.</title>
        <authorList>
            <person name="Gallant J.R."/>
            <person name="Traeger L.L."/>
            <person name="Volkening J.D."/>
            <person name="Moffett H."/>
            <person name="Chen P.H."/>
            <person name="Novina C.D."/>
            <person name="Phillips G.N.Jr."/>
            <person name="Anand R."/>
            <person name="Wells G.B."/>
            <person name="Pinch M."/>
            <person name="Guth R."/>
            <person name="Unguez G.A."/>
            <person name="Albert J.S."/>
            <person name="Zakon H.H."/>
            <person name="Samanta M.P."/>
            <person name="Sussman M.R."/>
        </authorList>
    </citation>
    <scope>NUCLEOTIDE SEQUENCE [LARGE SCALE GENOMIC DNA]</scope>
</reference>
<feature type="region of interest" description="Disordered" evidence="2">
    <location>
        <begin position="321"/>
        <end position="353"/>
    </location>
</feature>
<sequence length="353" mass="40760">MGAFYCAVCRQTDFSGKGHIYGKSHQCKLKVVLVKFIEKVKEARRSVKRPQVVKSDFMQHEGKFWCYCCALEVQKHVADGSVTVLHGGLLEHMSTREHRTNTHAFWWRNKADPKLRDKVIITEEEIERFKAEVAKAIEQYEENEDTLIKEQAAIIRSQEHHRLEVLQSLIEPEPEWRQSAEQGQQVMQHTTCSFQASSHDLRDQAGPSYVDPFLQRQWAEPEHGLTFIGHQDSSGSGNVHTGAMPPWLLEEPDDEGMASTQQEIGPSLQEFLKHKEQEKLKKLPANRVGANFDHGSCTDADWLPSFGRVWNSGRRWQSRHQFRQEEARGRRKRRRERGGKATAKQNHLYNGDL</sequence>
<evidence type="ECO:0008006" key="5">
    <source>
        <dbReference type="Google" id="ProtNLM"/>
    </source>
</evidence>
<evidence type="ECO:0000313" key="3">
    <source>
        <dbReference type="Ensembl" id="ENSEEEP00000009691.2"/>
    </source>
</evidence>
<gene>
    <name evidence="3" type="primary">cenatac</name>
</gene>
<reference evidence="3" key="4">
    <citation type="submission" date="2025-08" db="UniProtKB">
        <authorList>
            <consortium name="Ensembl"/>
        </authorList>
    </citation>
    <scope>IDENTIFICATION</scope>
</reference>
<reference evidence="3" key="3">
    <citation type="submission" date="2020-05" db="EMBL/GenBank/DDBJ databases">
        <title>Electrophorus electricus (electric eel) genome, fEleEle1, primary haplotype.</title>
        <authorList>
            <person name="Myers G."/>
            <person name="Meyer A."/>
            <person name="Fedrigo O."/>
            <person name="Formenti G."/>
            <person name="Rhie A."/>
            <person name="Tracey A."/>
            <person name="Sims Y."/>
            <person name="Jarvis E.D."/>
        </authorList>
    </citation>
    <scope>NUCLEOTIDE SEQUENCE [LARGE SCALE GENOMIC DNA]</scope>
</reference>
<feature type="coiled-coil region" evidence="1">
    <location>
        <begin position="119"/>
        <end position="150"/>
    </location>
</feature>
<organism evidence="3 4">
    <name type="scientific">Electrophorus electricus</name>
    <name type="common">Electric eel</name>
    <name type="synonym">Gymnotus electricus</name>
    <dbReference type="NCBI Taxonomy" id="8005"/>
    <lineage>
        <taxon>Eukaryota</taxon>
        <taxon>Metazoa</taxon>
        <taxon>Chordata</taxon>
        <taxon>Craniata</taxon>
        <taxon>Vertebrata</taxon>
        <taxon>Euteleostomi</taxon>
        <taxon>Actinopterygii</taxon>
        <taxon>Neopterygii</taxon>
        <taxon>Teleostei</taxon>
        <taxon>Ostariophysi</taxon>
        <taxon>Gymnotiformes</taxon>
        <taxon>Gymnotoidei</taxon>
        <taxon>Gymnotidae</taxon>
        <taxon>Electrophorus</taxon>
    </lineage>
</organism>
<evidence type="ECO:0000256" key="1">
    <source>
        <dbReference type="SAM" id="Coils"/>
    </source>
</evidence>
<dbReference type="PANTHER" id="PTHR31198">
    <property type="entry name" value="COILED-COIL DOMAIN-CONTAINING PROTEIN 84"/>
    <property type="match status" value="1"/>
</dbReference>
<dbReference type="PANTHER" id="PTHR31198:SF1">
    <property type="entry name" value="CENTROSOMAL AT-AC SPLICING FACTOR"/>
    <property type="match status" value="1"/>
</dbReference>